<evidence type="ECO:0000313" key="2">
    <source>
        <dbReference type="EMBL" id="KAJ7752790.1"/>
    </source>
</evidence>
<organism evidence="2 3">
    <name type="scientific">Mycena maculata</name>
    <dbReference type="NCBI Taxonomy" id="230809"/>
    <lineage>
        <taxon>Eukaryota</taxon>
        <taxon>Fungi</taxon>
        <taxon>Dikarya</taxon>
        <taxon>Basidiomycota</taxon>
        <taxon>Agaricomycotina</taxon>
        <taxon>Agaricomycetes</taxon>
        <taxon>Agaricomycetidae</taxon>
        <taxon>Agaricales</taxon>
        <taxon>Marasmiineae</taxon>
        <taxon>Mycenaceae</taxon>
        <taxon>Mycena</taxon>
    </lineage>
</organism>
<reference evidence="2" key="1">
    <citation type="submission" date="2023-03" db="EMBL/GenBank/DDBJ databases">
        <title>Massive genome expansion in bonnet fungi (Mycena s.s.) driven by repeated elements and novel gene families across ecological guilds.</title>
        <authorList>
            <consortium name="Lawrence Berkeley National Laboratory"/>
            <person name="Harder C.B."/>
            <person name="Miyauchi S."/>
            <person name="Viragh M."/>
            <person name="Kuo A."/>
            <person name="Thoen E."/>
            <person name="Andreopoulos B."/>
            <person name="Lu D."/>
            <person name="Skrede I."/>
            <person name="Drula E."/>
            <person name="Henrissat B."/>
            <person name="Morin E."/>
            <person name="Kohler A."/>
            <person name="Barry K."/>
            <person name="LaButti K."/>
            <person name="Morin E."/>
            <person name="Salamov A."/>
            <person name="Lipzen A."/>
            <person name="Mereny Z."/>
            <person name="Hegedus B."/>
            <person name="Baldrian P."/>
            <person name="Stursova M."/>
            <person name="Weitz H."/>
            <person name="Taylor A."/>
            <person name="Grigoriev I.V."/>
            <person name="Nagy L.G."/>
            <person name="Martin F."/>
            <person name="Kauserud H."/>
        </authorList>
    </citation>
    <scope>NUCLEOTIDE SEQUENCE</scope>
    <source>
        <strain evidence="2">CBHHK188m</strain>
    </source>
</reference>
<dbReference type="EMBL" id="JARJLG010000073">
    <property type="protein sequence ID" value="KAJ7752790.1"/>
    <property type="molecule type" value="Genomic_DNA"/>
</dbReference>
<feature type="compositionally biased region" description="Basic and acidic residues" evidence="1">
    <location>
        <begin position="46"/>
        <end position="61"/>
    </location>
</feature>
<dbReference type="AlphaFoldDB" id="A0AAD7IZP4"/>
<sequence>MQVESSSSGSPGDPSAGPSSSAPPSNPPTILACRKRKTADDASFEDEPKSKKPKRSPEETAYKTATSWLQQTWVQAVALDTTFMRFVSMNWEMVGLRCGKTRTLYLTRLQPHKPGTPFYDEYGKIQIAFKINIASLIDWRESHPEGVHGEEDSDGDGAGEE</sequence>
<feature type="non-terminal residue" evidence="2">
    <location>
        <position position="1"/>
    </location>
</feature>
<dbReference type="Proteomes" id="UP001215280">
    <property type="component" value="Unassembled WGS sequence"/>
</dbReference>
<comment type="caution">
    <text evidence="2">The sequence shown here is derived from an EMBL/GenBank/DDBJ whole genome shotgun (WGS) entry which is preliminary data.</text>
</comment>
<name>A0AAD7IZP4_9AGAR</name>
<gene>
    <name evidence="2" type="ORF">DFH07DRAFT_1061611</name>
</gene>
<evidence type="ECO:0000313" key="3">
    <source>
        <dbReference type="Proteomes" id="UP001215280"/>
    </source>
</evidence>
<accession>A0AAD7IZP4</accession>
<feature type="region of interest" description="Disordered" evidence="1">
    <location>
        <begin position="1"/>
        <end position="63"/>
    </location>
</feature>
<protein>
    <submittedName>
        <fullName evidence="2">Uncharacterized protein</fullName>
    </submittedName>
</protein>
<feature type="compositionally biased region" description="Low complexity" evidence="1">
    <location>
        <begin position="1"/>
        <end position="23"/>
    </location>
</feature>
<keyword evidence="3" id="KW-1185">Reference proteome</keyword>
<proteinExistence type="predicted"/>
<evidence type="ECO:0000256" key="1">
    <source>
        <dbReference type="SAM" id="MobiDB-lite"/>
    </source>
</evidence>